<dbReference type="PANTHER" id="PTHR36221">
    <property type="entry name" value="DUF742 DOMAIN-CONTAINING PROTEIN"/>
    <property type="match status" value="1"/>
</dbReference>
<dbReference type="InterPro" id="IPR007995">
    <property type="entry name" value="DUF742"/>
</dbReference>
<keyword evidence="2" id="KW-1185">Reference proteome</keyword>
<dbReference type="AlphaFoldDB" id="A0A238W2G5"/>
<name>A0A238W2G5_9ACTN</name>
<protein>
    <recommendedName>
        <fullName evidence="3">DUF742 domain-containing protein</fullName>
    </recommendedName>
</protein>
<proteinExistence type="predicted"/>
<evidence type="ECO:0008006" key="3">
    <source>
        <dbReference type="Google" id="ProtNLM"/>
    </source>
</evidence>
<accession>A0A238W2G5</accession>
<dbReference type="Pfam" id="PF05331">
    <property type="entry name" value="DUF742"/>
    <property type="match status" value="1"/>
</dbReference>
<dbReference type="RefSeq" id="WP_089291953.1">
    <property type="nucleotide sequence ID" value="NZ_BOMU01000033.1"/>
</dbReference>
<reference evidence="1 2" key="1">
    <citation type="submission" date="2017-06" db="EMBL/GenBank/DDBJ databases">
        <authorList>
            <person name="Kim H.J."/>
            <person name="Triplett B.A."/>
        </authorList>
    </citation>
    <scope>NUCLEOTIDE SEQUENCE [LARGE SCALE GENOMIC DNA]</scope>
    <source>
        <strain evidence="1 2">DSM 43151</strain>
    </source>
</reference>
<dbReference type="EMBL" id="FZNR01000002">
    <property type="protein sequence ID" value="SNR40607.1"/>
    <property type="molecule type" value="Genomic_DNA"/>
</dbReference>
<dbReference type="OrthoDB" id="3481051at2"/>
<dbReference type="Proteomes" id="UP000198415">
    <property type="component" value="Unassembled WGS sequence"/>
</dbReference>
<gene>
    <name evidence="1" type="ORF">SAMN06264365_10297</name>
</gene>
<dbReference type="PANTHER" id="PTHR36221:SF1">
    <property type="entry name" value="DUF742 DOMAIN-CONTAINING PROTEIN"/>
    <property type="match status" value="1"/>
</dbReference>
<organism evidence="1 2">
    <name type="scientific">Actinoplanes regularis</name>
    <dbReference type="NCBI Taxonomy" id="52697"/>
    <lineage>
        <taxon>Bacteria</taxon>
        <taxon>Bacillati</taxon>
        <taxon>Actinomycetota</taxon>
        <taxon>Actinomycetes</taxon>
        <taxon>Micromonosporales</taxon>
        <taxon>Micromonosporaceae</taxon>
        <taxon>Actinoplanes</taxon>
    </lineage>
</organism>
<evidence type="ECO:0000313" key="1">
    <source>
        <dbReference type="EMBL" id="SNR40607.1"/>
    </source>
</evidence>
<sequence length="111" mass="12343">MRFEEEPIVRPFMITGGRTQPMRDGLRIETQLYAAPAALSAPLRFESRRIVELCQRPRSIADLASALGVPLGVVRVIVADLITEGFVLVDDSPGELSTTLIERIRDRVRAL</sequence>
<evidence type="ECO:0000313" key="2">
    <source>
        <dbReference type="Proteomes" id="UP000198415"/>
    </source>
</evidence>